<gene>
    <name evidence="1" type="ORF">ACFSJF_04555</name>
</gene>
<keyword evidence="2" id="KW-1185">Reference proteome</keyword>
<name>A0ABW4VZY0_9BACI</name>
<organism evidence="1 2">
    <name type="scientific">Ornithinibacillus salinisoli</name>
    <dbReference type="NCBI Taxonomy" id="1848459"/>
    <lineage>
        <taxon>Bacteria</taxon>
        <taxon>Bacillati</taxon>
        <taxon>Bacillota</taxon>
        <taxon>Bacilli</taxon>
        <taxon>Bacillales</taxon>
        <taxon>Bacillaceae</taxon>
        <taxon>Ornithinibacillus</taxon>
    </lineage>
</organism>
<sequence length="332" mass="37538">MKVEKKDWTRTWTSAAGAIYGAISYNENNDFSLVDVMGLTGHAFRINIDPIQVNAAGPTSFPGGYVLRRNLCNLGYISCLADSETPIVPDKLEKTIALIQDSIDRGYPAICYDLFIPEFGLIYGYDDETQEFFAKDVSQDGVVSYEKFADVNFVLFATTISEKLPHSKYEMLRMALDMIVDHTRGNEWTHMFKDNYAIGLSGYDAWINVMEKRSADPSGNAYNAAVVSDAREFAVKFLQELMEKWDGENVVERSVRKLAAEASKHYSVVADSLVELRLMFPFPQGGNPQDPEVADRAIRLLRRAQEAESQGIKILERLLGFMKAYHSEKWIY</sequence>
<accession>A0ABW4VZY0</accession>
<protein>
    <submittedName>
        <fullName evidence="1">Uncharacterized protein</fullName>
    </submittedName>
</protein>
<evidence type="ECO:0000313" key="1">
    <source>
        <dbReference type="EMBL" id="MFD2043545.1"/>
    </source>
</evidence>
<dbReference type="RefSeq" id="WP_377555271.1">
    <property type="nucleotide sequence ID" value="NZ_JBHUHQ010000009.1"/>
</dbReference>
<dbReference type="EMBL" id="JBHUHQ010000009">
    <property type="protein sequence ID" value="MFD2043545.1"/>
    <property type="molecule type" value="Genomic_DNA"/>
</dbReference>
<reference evidence="2" key="1">
    <citation type="journal article" date="2019" name="Int. J. Syst. Evol. Microbiol.">
        <title>The Global Catalogue of Microorganisms (GCM) 10K type strain sequencing project: providing services to taxonomists for standard genome sequencing and annotation.</title>
        <authorList>
            <consortium name="The Broad Institute Genomics Platform"/>
            <consortium name="The Broad Institute Genome Sequencing Center for Infectious Disease"/>
            <person name="Wu L."/>
            <person name="Ma J."/>
        </authorList>
    </citation>
    <scope>NUCLEOTIDE SEQUENCE [LARGE SCALE GENOMIC DNA]</scope>
    <source>
        <strain evidence="2">R28</strain>
    </source>
</reference>
<evidence type="ECO:0000313" key="2">
    <source>
        <dbReference type="Proteomes" id="UP001597383"/>
    </source>
</evidence>
<comment type="caution">
    <text evidence="1">The sequence shown here is derived from an EMBL/GenBank/DDBJ whole genome shotgun (WGS) entry which is preliminary data.</text>
</comment>
<proteinExistence type="predicted"/>
<dbReference type="Proteomes" id="UP001597383">
    <property type="component" value="Unassembled WGS sequence"/>
</dbReference>